<dbReference type="AlphaFoldDB" id="A0A931G803"/>
<reference evidence="2" key="1">
    <citation type="submission" date="2020-07" db="EMBL/GenBank/DDBJ databases">
        <title>Severe corrosion of carbon steel in oil field produced water can be linked to methanogenic archaea containing a special type of NiFe hydrogenase.</title>
        <authorList>
            <person name="Lahme S."/>
            <person name="Mand J."/>
            <person name="Longwell J."/>
            <person name="Smith R."/>
            <person name="Enning D."/>
        </authorList>
    </citation>
    <scope>NUCLEOTIDE SEQUENCE</scope>
    <source>
        <strain evidence="2">MIC098Bin6</strain>
    </source>
</reference>
<dbReference type="Proteomes" id="UP000706172">
    <property type="component" value="Unassembled WGS sequence"/>
</dbReference>
<sequence length="88" mass="9698">FFFKICKFKTFSGQLRKRADPARPVCGPKIALSRPDPVGSDEDFPADCSLLFEKQAAQYLDMECLAMIGMVLAQLLAGKDNPDMAKLA</sequence>
<protein>
    <submittedName>
        <fullName evidence="2">DUF3786 domain-containing protein</fullName>
    </submittedName>
</protein>
<evidence type="ECO:0000259" key="1">
    <source>
        <dbReference type="Pfam" id="PF12654"/>
    </source>
</evidence>
<dbReference type="Pfam" id="PF12654">
    <property type="entry name" value="DUF3786"/>
    <property type="match status" value="1"/>
</dbReference>
<gene>
    <name evidence="2" type="ORF">H0S81_04400</name>
</gene>
<feature type="domain" description="DUF3786" evidence="1">
    <location>
        <begin position="40"/>
        <end position="74"/>
    </location>
</feature>
<accession>A0A931G803</accession>
<name>A0A931G803_9BACT</name>
<comment type="caution">
    <text evidence="2">The sequence shown here is derived from an EMBL/GenBank/DDBJ whole genome shotgun (WGS) entry which is preliminary data.</text>
</comment>
<organism evidence="2 3">
    <name type="scientific">Desulfotignum balticum</name>
    <dbReference type="NCBI Taxonomy" id="115781"/>
    <lineage>
        <taxon>Bacteria</taxon>
        <taxon>Pseudomonadati</taxon>
        <taxon>Thermodesulfobacteriota</taxon>
        <taxon>Desulfobacteria</taxon>
        <taxon>Desulfobacterales</taxon>
        <taxon>Desulfobacteraceae</taxon>
        <taxon>Desulfotignum</taxon>
    </lineage>
</organism>
<feature type="non-terminal residue" evidence="2">
    <location>
        <position position="1"/>
    </location>
</feature>
<evidence type="ECO:0000313" key="2">
    <source>
        <dbReference type="EMBL" id="MBG0779148.1"/>
    </source>
</evidence>
<evidence type="ECO:0000313" key="3">
    <source>
        <dbReference type="Proteomes" id="UP000706172"/>
    </source>
</evidence>
<proteinExistence type="predicted"/>
<dbReference type="InterPro" id="IPR024264">
    <property type="entry name" value="DUF3786"/>
</dbReference>
<dbReference type="EMBL" id="JACCQK010000220">
    <property type="protein sequence ID" value="MBG0779148.1"/>
    <property type="molecule type" value="Genomic_DNA"/>
</dbReference>